<reference evidence="3" key="1">
    <citation type="submission" date="2016-10" db="EMBL/GenBank/DDBJ databases">
        <authorList>
            <person name="Varghese N."/>
            <person name="Submissions S."/>
        </authorList>
    </citation>
    <scope>NUCLEOTIDE SEQUENCE [LARGE SCALE GENOMIC DNA]</scope>
    <source>
        <strain evidence="3">DSM 45421</strain>
    </source>
</reference>
<feature type="signal peptide" evidence="1">
    <location>
        <begin position="1"/>
        <end position="30"/>
    </location>
</feature>
<accession>A0A1G6R0J6</accession>
<sequence>MRTGSIVRRAAVALAAAVTTALTVPGQAQAAVFPPDPVRLTAPGIDFGDNTWVLGAPLGSGSVTWDVNQYGFYQATLTGRLHLDNVPLQYGRMHMEYFDGAGNSLGTLHGGAVRAPNNNSHNSWSVDLHSPDQLQVVQVEICTETSSNGTSWAQSRCTGRLLL</sequence>
<proteinExistence type="predicted"/>
<gene>
    <name evidence="2" type="ORF">SAMN05660690_3177</name>
</gene>
<dbReference type="RefSeq" id="WP_091366911.1">
    <property type="nucleotide sequence ID" value="NZ_FMZF01000004.1"/>
</dbReference>
<feature type="chain" id="PRO_5011460585" evidence="1">
    <location>
        <begin position="31"/>
        <end position="163"/>
    </location>
</feature>
<keyword evidence="3" id="KW-1185">Reference proteome</keyword>
<evidence type="ECO:0000256" key="1">
    <source>
        <dbReference type="SAM" id="SignalP"/>
    </source>
</evidence>
<keyword evidence="1" id="KW-0732">Signal</keyword>
<protein>
    <submittedName>
        <fullName evidence="2">Uncharacterized protein</fullName>
    </submittedName>
</protein>
<dbReference type="EMBL" id="FMZF01000004">
    <property type="protein sequence ID" value="SDC98021.1"/>
    <property type="molecule type" value="Genomic_DNA"/>
</dbReference>
<organism evidence="2 3">
    <name type="scientific">Geodermatophilus telluris</name>
    <dbReference type="NCBI Taxonomy" id="1190417"/>
    <lineage>
        <taxon>Bacteria</taxon>
        <taxon>Bacillati</taxon>
        <taxon>Actinomycetota</taxon>
        <taxon>Actinomycetes</taxon>
        <taxon>Geodermatophilales</taxon>
        <taxon>Geodermatophilaceae</taxon>
        <taxon>Geodermatophilus</taxon>
    </lineage>
</organism>
<name>A0A1G6R0J6_9ACTN</name>
<evidence type="ECO:0000313" key="2">
    <source>
        <dbReference type="EMBL" id="SDC98021.1"/>
    </source>
</evidence>
<evidence type="ECO:0000313" key="3">
    <source>
        <dbReference type="Proteomes" id="UP000199416"/>
    </source>
</evidence>
<dbReference type="AlphaFoldDB" id="A0A1G6R0J6"/>
<dbReference type="Proteomes" id="UP000199416">
    <property type="component" value="Unassembled WGS sequence"/>
</dbReference>